<proteinExistence type="predicted"/>
<accession>A0A8C4JG63</accession>
<evidence type="ECO:0000313" key="2">
    <source>
        <dbReference type="Proteomes" id="UP000694423"/>
    </source>
</evidence>
<reference evidence="1" key="1">
    <citation type="submission" date="2025-08" db="UniProtKB">
        <authorList>
            <consortium name="Ensembl"/>
        </authorList>
    </citation>
    <scope>IDENTIFICATION</scope>
</reference>
<name>A0A8C4JG63_DRONO</name>
<dbReference type="AlphaFoldDB" id="A0A8C4JG63"/>
<dbReference type="Ensembl" id="ENSDNVT00000009688.1">
    <property type="protein sequence ID" value="ENSDNVP00000008019.1"/>
    <property type="gene ID" value="ENSDNVG00000005707.1"/>
</dbReference>
<reference evidence="1" key="2">
    <citation type="submission" date="2025-09" db="UniProtKB">
        <authorList>
            <consortium name="Ensembl"/>
        </authorList>
    </citation>
    <scope>IDENTIFICATION</scope>
</reference>
<protein>
    <submittedName>
        <fullName evidence="1">Uncharacterized protein</fullName>
    </submittedName>
</protein>
<sequence length="131" mass="13963">FAGLVPTPDPLSVTVSLLLAPRGTRPRHRLQIALLVAPSPVCPFLIPDQLPKGRILLVSIPSALLNSMLLLQSLSRQIWGVITTIWLQKWLLDVKQLLCPSHMVNAAAVGGPSLVSSIGLPRSGSTGVCCM</sequence>
<evidence type="ECO:0000313" key="1">
    <source>
        <dbReference type="Ensembl" id="ENSDNVP00000008019.1"/>
    </source>
</evidence>
<organism evidence="1 2">
    <name type="scientific">Dromaius novaehollandiae</name>
    <name type="common">Emu</name>
    <dbReference type="NCBI Taxonomy" id="8790"/>
    <lineage>
        <taxon>Eukaryota</taxon>
        <taxon>Metazoa</taxon>
        <taxon>Chordata</taxon>
        <taxon>Craniata</taxon>
        <taxon>Vertebrata</taxon>
        <taxon>Euteleostomi</taxon>
        <taxon>Archelosauria</taxon>
        <taxon>Archosauria</taxon>
        <taxon>Dinosauria</taxon>
        <taxon>Saurischia</taxon>
        <taxon>Theropoda</taxon>
        <taxon>Coelurosauria</taxon>
        <taxon>Aves</taxon>
        <taxon>Palaeognathae</taxon>
        <taxon>Casuariiformes</taxon>
        <taxon>Dromaiidae</taxon>
        <taxon>Dromaius</taxon>
    </lineage>
</organism>
<keyword evidence="2" id="KW-1185">Reference proteome</keyword>
<dbReference type="Proteomes" id="UP000694423">
    <property type="component" value="Unplaced"/>
</dbReference>